<name>A0ABW5N1Q1_9FLAO</name>
<protein>
    <submittedName>
        <fullName evidence="1">Uncharacterized protein</fullName>
    </submittedName>
</protein>
<accession>A0ABW5N1Q1</accession>
<gene>
    <name evidence="1" type="ORF">ACFSQJ_14460</name>
</gene>
<evidence type="ECO:0000313" key="2">
    <source>
        <dbReference type="Proteomes" id="UP001597526"/>
    </source>
</evidence>
<keyword evidence="2" id="KW-1185">Reference proteome</keyword>
<organism evidence="1 2">
    <name type="scientific">Croceitalea marina</name>
    <dbReference type="NCBI Taxonomy" id="1775166"/>
    <lineage>
        <taxon>Bacteria</taxon>
        <taxon>Pseudomonadati</taxon>
        <taxon>Bacteroidota</taxon>
        <taxon>Flavobacteriia</taxon>
        <taxon>Flavobacteriales</taxon>
        <taxon>Flavobacteriaceae</taxon>
        <taxon>Croceitalea</taxon>
    </lineage>
</organism>
<evidence type="ECO:0000313" key="1">
    <source>
        <dbReference type="EMBL" id="MFD2588143.1"/>
    </source>
</evidence>
<proteinExistence type="predicted"/>
<dbReference type="RefSeq" id="WP_377767680.1">
    <property type="nucleotide sequence ID" value="NZ_JBHULB010000068.1"/>
</dbReference>
<dbReference type="Proteomes" id="UP001597526">
    <property type="component" value="Unassembled WGS sequence"/>
</dbReference>
<sequence>MTSNVLNLTSQTVNLIKGSRDLTSDEVPLKMLNAMFQISDIDHLVDFTEMDAVEYFLIIYSHSLGNDGIMDLTIGAEKLNTLIRCWNYMLGIELLRRENIVKVQPCKIFDFHGMLENQVTLEVPKTIIQSFLN</sequence>
<reference evidence="2" key="1">
    <citation type="journal article" date="2019" name="Int. J. Syst. Evol. Microbiol.">
        <title>The Global Catalogue of Microorganisms (GCM) 10K type strain sequencing project: providing services to taxonomists for standard genome sequencing and annotation.</title>
        <authorList>
            <consortium name="The Broad Institute Genomics Platform"/>
            <consortium name="The Broad Institute Genome Sequencing Center for Infectious Disease"/>
            <person name="Wu L."/>
            <person name="Ma J."/>
        </authorList>
    </citation>
    <scope>NUCLEOTIDE SEQUENCE [LARGE SCALE GENOMIC DNA]</scope>
    <source>
        <strain evidence="2">KCTC 52368</strain>
    </source>
</reference>
<dbReference type="EMBL" id="JBHULB010000068">
    <property type="protein sequence ID" value="MFD2588143.1"/>
    <property type="molecule type" value="Genomic_DNA"/>
</dbReference>
<comment type="caution">
    <text evidence="1">The sequence shown here is derived from an EMBL/GenBank/DDBJ whole genome shotgun (WGS) entry which is preliminary data.</text>
</comment>